<feature type="coiled-coil region" evidence="1">
    <location>
        <begin position="63"/>
        <end position="105"/>
    </location>
</feature>
<organism evidence="3 4">
    <name type="scientific">Rhynchosporium agropyri</name>
    <dbReference type="NCBI Taxonomy" id="914238"/>
    <lineage>
        <taxon>Eukaryota</taxon>
        <taxon>Fungi</taxon>
        <taxon>Dikarya</taxon>
        <taxon>Ascomycota</taxon>
        <taxon>Pezizomycotina</taxon>
        <taxon>Leotiomycetes</taxon>
        <taxon>Helotiales</taxon>
        <taxon>Ploettnerulaceae</taxon>
        <taxon>Rhynchosporium</taxon>
    </lineage>
</organism>
<evidence type="ECO:0000313" key="3">
    <source>
        <dbReference type="EMBL" id="CZT04325.1"/>
    </source>
</evidence>
<dbReference type="AlphaFoldDB" id="A0A1E1L1D3"/>
<evidence type="ECO:0000256" key="1">
    <source>
        <dbReference type="SAM" id="Coils"/>
    </source>
</evidence>
<keyword evidence="1" id="KW-0175">Coiled coil</keyword>
<reference evidence="4" key="1">
    <citation type="submission" date="2016-03" db="EMBL/GenBank/DDBJ databases">
        <authorList>
            <person name="Guldener U."/>
        </authorList>
    </citation>
    <scope>NUCLEOTIDE SEQUENCE [LARGE SCALE GENOMIC DNA]</scope>
    <source>
        <strain evidence="4">04CH-RAC-A.6.1</strain>
    </source>
</reference>
<dbReference type="Proteomes" id="UP000178912">
    <property type="component" value="Unassembled WGS sequence"/>
</dbReference>
<evidence type="ECO:0000313" key="4">
    <source>
        <dbReference type="Proteomes" id="UP000178912"/>
    </source>
</evidence>
<sequence length="148" mass="17137">MNITVPIISDRTDRELSVSSVPAKEGAKDDSTNQANVKGKEAWVTEKEKRREKKQRSQQWMMYEKVEREGKKQQTKLRVKEKERLEQVAKQARLAARQAEILRNEEAFPYGGRMVEDDLEWINLSTSILCASRIDSTNSKKLNPLVFL</sequence>
<protein>
    <submittedName>
        <fullName evidence="3">Uncharacterized protein</fullName>
    </submittedName>
</protein>
<dbReference type="EMBL" id="FJUX01000068">
    <property type="protein sequence ID" value="CZT04325.1"/>
    <property type="molecule type" value="Genomic_DNA"/>
</dbReference>
<keyword evidence="4" id="KW-1185">Reference proteome</keyword>
<proteinExistence type="predicted"/>
<name>A0A1E1L1D3_9HELO</name>
<accession>A0A1E1L1D3</accession>
<evidence type="ECO:0000256" key="2">
    <source>
        <dbReference type="SAM" id="MobiDB-lite"/>
    </source>
</evidence>
<feature type="region of interest" description="Disordered" evidence="2">
    <location>
        <begin position="1"/>
        <end position="59"/>
    </location>
</feature>
<gene>
    <name evidence="3" type="ORF">RAG0_10829</name>
</gene>
<feature type="compositionally biased region" description="Basic and acidic residues" evidence="2">
    <location>
        <begin position="38"/>
        <end position="49"/>
    </location>
</feature>